<accession>A0ABW5YSU8</accession>
<feature type="domain" description="Thioredoxin" evidence="2">
    <location>
        <begin position="9"/>
        <end position="172"/>
    </location>
</feature>
<evidence type="ECO:0000313" key="4">
    <source>
        <dbReference type="Proteomes" id="UP001597509"/>
    </source>
</evidence>
<organism evidence="3 4">
    <name type="scientific">Sphingobacterium anhuiense</name>
    <dbReference type="NCBI Taxonomy" id="493780"/>
    <lineage>
        <taxon>Bacteria</taxon>
        <taxon>Pseudomonadati</taxon>
        <taxon>Bacteroidota</taxon>
        <taxon>Sphingobacteriia</taxon>
        <taxon>Sphingobacteriales</taxon>
        <taxon>Sphingobacteriaceae</taxon>
        <taxon>Sphingobacterium</taxon>
    </lineage>
</organism>
<dbReference type="EMBL" id="JBHUPE010000004">
    <property type="protein sequence ID" value="MFD2903529.1"/>
    <property type="molecule type" value="Genomic_DNA"/>
</dbReference>
<evidence type="ECO:0000313" key="3">
    <source>
        <dbReference type="EMBL" id="MFD2903529.1"/>
    </source>
</evidence>
<dbReference type="InterPro" id="IPR036249">
    <property type="entry name" value="Thioredoxin-like_sf"/>
</dbReference>
<sequence length="190" mass="21345">MKNIGIALILLLGCLNSQAQPSQIDYKSIPTGVTIDNKQFIYTALSAIPHVYIFYAPECPLSQKYTLTIASLFTKFGNKIKFFGVFPGSEESVGQFENFKIKYKINYPLIKDEKLKLITTLKATVTPEVFLIDSYGKIVYHGAIDDWAIKLGKTKQQATVNYLENAIEGLLNNTAVETRYVKPIGCYIEQ</sequence>
<evidence type="ECO:0000256" key="1">
    <source>
        <dbReference type="SAM" id="SignalP"/>
    </source>
</evidence>
<dbReference type="PROSITE" id="PS51352">
    <property type="entry name" value="THIOREDOXIN_2"/>
    <property type="match status" value="1"/>
</dbReference>
<dbReference type="RefSeq" id="WP_380918919.1">
    <property type="nucleotide sequence ID" value="NZ_JBHUPE010000004.1"/>
</dbReference>
<feature type="chain" id="PRO_5046362389" evidence="1">
    <location>
        <begin position="20"/>
        <end position="190"/>
    </location>
</feature>
<dbReference type="InterPro" id="IPR047262">
    <property type="entry name" value="PRX-like1"/>
</dbReference>
<dbReference type="PANTHER" id="PTHR43640">
    <property type="entry name" value="OS07G0260300 PROTEIN"/>
    <property type="match status" value="1"/>
</dbReference>
<dbReference type="PANTHER" id="PTHR43640:SF1">
    <property type="entry name" value="THIOREDOXIN-DEPENDENT PEROXIREDOXIN"/>
    <property type="match status" value="1"/>
</dbReference>
<dbReference type="Gene3D" id="3.40.30.10">
    <property type="entry name" value="Glutaredoxin"/>
    <property type="match status" value="1"/>
</dbReference>
<evidence type="ECO:0000259" key="2">
    <source>
        <dbReference type="PROSITE" id="PS51352"/>
    </source>
</evidence>
<gene>
    <name evidence="3" type="ORF">ACFS6I_06335</name>
</gene>
<keyword evidence="4" id="KW-1185">Reference proteome</keyword>
<keyword evidence="1" id="KW-0732">Signal</keyword>
<dbReference type="InterPro" id="IPR013766">
    <property type="entry name" value="Thioredoxin_domain"/>
</dbReference>
<dbReference type="SUPFAM" id="SSF52833">
    <property type="entry name" value="Thioredoxin-like"/>
    <property type="match status" value="1"/>
</dbReference>
<feature type="signal peptide" evidence="1">
    <location>
        <begin position="1"/>
        <end position="19"/>
    </location>
</feature>
<dbReference type="Pfam" id="PF00578">
    <property type="entry name" value="AhpC-TSA"/>
    <property type="match status" value="1"/>
</dbReference>
<reference evidence="4" key="1">
    <citation type="journal article" date="2019" name="Int. J. Syst. Evol. Microbiol.">
        <title>The Global Catalogue of Microorganisms (GCM) 10K type strain sequencing project: providing services to taxonomists for standard genome sequencing and annotation.</title>
        <authorList>
            <consortium name="The Broad Institute Genomics Platform"/>
            <consortium name="The Broad Institute Genome Sequencing Center for Infectious Disease"/>
            <person name="Wu L."/>
            <person name="Ma J."/>
        </authorList>
    </citation>
    <scope>NUCLEOTIDE SEQUENCE [LARGE SCALE GENOMIC DNA]</scope>
    <source>
        <strain evidence="4">KCTC 22209</strain>
    </source>
</reference>
<protein>
    <submittedName>
        <fullName evidence="3">Redoxin domain-containing protein</fullName>
    </submittedName>
</protein>
<name>A0ABW5YSU8_9SPHI</name>
<proteinExistence type="predicted"/>
<comment type="caution">
    <text evidence="3">The sequence shown here is derived from an EMBL/GenBank/DDBJ whole genome shotgun (WGS) entry which is preliminary data.</text>
</comment>
<dbReference type="InterPro" id="IPR000866">
    <property type="entry name" value="AhpC/TSA"/>
</dbReference>
<dbReference type="Proteomes" id="UP001597509">
    <property type="component" value="Unassembled WGS sequence"/>
</dbReference>